<evidence type="ECO:0000313" key="1">
    <source>
        <dbReference type="EMBL" id="CAG8782900.1"/>
    </source>
</evidence>
<accession>A0ACA9RA85</accession>
<sequence>FSCENAVYNEASPSCDNANAEKVKNIGKMQYDFFLLKVGYTFDSWDDIDSYFKAYSQYSGFVVIKKWVEQCNDSVIRHRSFRCEFGGKYVPKKSIDINVYRNKRSKRQGHELHPEQYKYSAKFRSIGREALNDIEFYTKNRNLSITIQRQLLRAKYPDATFLDADLANAIQHYKIKSKDFETNTSQLLSFLIERRSLCELLKTLDSRLEKEAEWNRFFEYKTLLSCVGIASVSSEVLPAVDYILSEYLTPQILSIEHIEMAQYLYFNVILANLTTLIGLDGENE</sequence>
<dbReference type="Proteomes" id="UP000789920">
    <property type="component" value="Unassembled WGS sequence"/>
</dbReference>
<evidence type="ECO:0000313" key="2">
    <source>
        <dbReference type="Proteomes" id="UP000789920"/>
    </source>
</evidence>
<reference evidence="1" key="1">
    <citation type="submission" date="2021-06" db="EMBL/GenBank/DDBJ databases">
        <authorList>
            <person name="Kallberg Y."/>
            <person name="Tangrot J."/>
            <person name="Rosling A."/>
        </authorList>
    </citation>
    <scope>NUCLEOTIDE SEQUENCE</scope>
    <source>
        <strain evidence="1">MA461A</strain>
    </source>
</reference>
<feature type="non-terminal residue" evidence="1">
    <location>
        <position position="284"/>
    </location>
</feature>
<gene>
    <name evidence="1" type="ORF">RPERSI_LOCUS17867</name>
</gene>
<comment type="caution">
    <text evidence="1">The sequence shown here is derived from an EMBL/GenBank/DDBJ whole genome shotgun (WGS) entry which is preliminary data.</text>
</comment>
<organism evidence="1 2">
    <name type="scientific">Racocetra persica</name>
    <dbReference type="NCBI Taxonomy" id="160502"/>
    <lineage>
        <taxon>Eukaryota</taxon>
        <taxon>Fungi</taxon>
        <taxon>Fungi incertae sedis</taxon>
        <taxon>Mucoromycota</taxon>
        <taxon>Glomeromycotina</taxon>
        <taxon>Glomeromycetes</taxon>
        <taxon>Diversisporales</taxon>
        <taxon>Gigasporaceae</taxon>
        <taxon>Racocetra</taxon>
    </lineage>
</organism>
<name>A0ACA9RA85_9GLOM</name>
<keyword evidence="2" id="KW-1185">Reference proteome</keyword>
<dbReference type="EMBL" id="CAJVQC010046358">
    <property type="protein sequence ID" value="CAG8782900.1"/>
    <property type="molecule type" value="Genomic_DNA"/>
</dbReference>
<feature type="non-terminal residue" evidence="1">
    <location>
        <position position="1"/>
    </location>
</feature>
<proteinExistence type="predicted"/>
<protein>
    <submittedName>
        <fullName evidence="1">3460_t:CDS:1</fullName>
    </submittedName>
</protein>